<comment type="caution">
    <text evidence="19">The sequence shown here is derived from an EMBL/GenBank/DDBJ whole genome shotgun (WGS) entry which is preliminary data.</text>
</comment>
<evidence type="ECO:0000256" key="1">
    <source>
        <dbReference type="ARBA" id="ARBA00003943"/>
    </source>
</evidence>
<feature type="transmembrane region" description="Helical" evidence="17">
    <location>
        <begin position="275"/>
        <end position="293"/>
    </location>
</feature>
<protein>
    <recommendedName>
        <fullName evidence="6 16">NAD(P) transhydrogenase subunit beta</fullName>
        <ecNumber evidence="5 16">7.1.1.1</ecNumber>
    </recommendedName>
    <alternativeName>
        <fullName evidence="16">Nicotinamide nucleotide transhydrogenase subunit beta</fullName>
    </alternativeName>
</protein>
<dbReference type="Gene3D" id="3.40.50.1220">
    <property type="entry name" value="TPP-binding domain"/>
    <property type="match status" value="1"/>
</dbReference>
<dbReference type="RefSeq" id="WP_153719128.1">
    <property type="nucleotide sequence ID" value="NZ_WJPP01000002.1"/>
</dbReference>
<evidence type="ECO:0000256" key="16">
    <source>
        <dbReference type="PIRNR" id="PIRNR000204"/>
    </source>
</evidence>
<dbReference type="SUPFAM" id="SSF52467">
    <property type="entry name" value="DHS-like NAD/FAD-binding domain"/>
    <property type="match status" value="1"/>
</dbReference>
<comment type="subunit">
    <text evidence="4">Heterodimer of an alpha and a beta chain.</text>
</comment>
<comment type="subcellular location">
    <subcellularLocation>
        <location evidence="2">Cell inner membrane</location>
        <topology evidence="2">Multi-pass membrane protein</topology>
    </subcellularLocation>
</comment>
<evidence type="ECO:0000256" key="17">
    <source>
        <dbReference type="SAM" id="Phobius"/>
    </source>
</evidence>
<evidence type="ECO:0000313" key="19">
    <source>
        <dbReference type="EMBL" id="MRH78093.1"/>
    </source>
</evidence>
<feature type="domain" description="NADP transhydrogenase beta-like" evidence="18">
    <location>
        <begin position="6"/>
        <end position="492"/>
    </location>
</feature>
<feature type="transmembrane region" description="Helical" evidence="17">
    <location>
        <begin position="159"/>
        <end position="181"/>
    </location>
</feature>
<evidence type="ECO:0000256" key="2">
    <source>
        <dbReference type="ARBA" id="ARBA00004429"/>
    </source>
</evidence>
<dbReference type="PIRSF" id="PIRSF000204">
    <property type="entry name" value="PNTB"/>
    <property type="match status" value="1"/>
</dbReference>
<feature type="transmembrane region" description="Helical" evidence="17">
    <location>
        <begin position="193"/>
        <end position="214"/>
    </location>
</feature>
<dbReference type="InterPro" id="IPR029035">
    <property type="entry name" value="DHS-like_NAD/FAD-binding_dom"/>
</dbReference>
<comment type="function">
    <text evidence="1 16">The transhydrogenation between NADH and NADP is coupled to respiration and ATP hydrolysis and functions as a proton pump across the membrane.</text>
</comment>
<dbReference type="PANTHER" id="PTHR44758:SF1">
    <property type="entry name" value="NAD(P) TRANSHYDROGENASE SUBUNIT BETA"/>
    <property type="match status" value="1"/>
</dbReference>
<proteinExistence type="inferred from homology"/>
<dbReference type="GO" id="GO:0050661">
    <property type="term" value="F:NADP binding"/>
    <property type="evidence" value="ECO:0007669"/>
    <property type="project" value="InterPro"/>
</dbReference>
<evidence type="ECO:0000256" key="6">
    <source>
        <dbReference type="ARBA" id="ARBA00014581"/>
    </source>
</evidence>
<feature type="transmembrane region" description="Helical" evidence="17">
    <location>
        <begin position="6"/>
        <end position="23"/>
    </location>
</feature>
<keyword evidence="10 16" id="KW-0521">NADP</keyword>
<dbReference type="InterPro" id="IPR034300">
    <property type="entry name" value="PNTB-like"/>
</dbReference>
<name>A0A6N7QRN5_9GAMM</name>
<evidence type="ECO:0000256" key="14">
    <source>
        <dbReference type="ARBA" id="ARBA00023136"/>
    </source>
</evidence>
<evidence type="ECO:0000256" key="3">
    <source>
        <dbReference type="ARBA" id="ARBA00007919"/>
    </source>
</evidence>
<gene>
    <name evidence="19" type="ORF">GH984_05175</name>
</gene>
<keyword evidence="8 16" id="KW-0997">Cell inner membrane</keyword>
<keyword evidence="12 17" id="KW-1133">Transmembrane helix</keyword>
<dbReference type="EMBL" id="WJPP01000002">
    <property type="protein sequence ID" value="MRH78093.1"/>
    <property type="molecule type" value="Genomic_DNA"/>
</dbReference>
<comment type="similarity">
    <text evidence="3 16">Belongs to the PNT beta subunit family.</text>
</comment>
<feature type="transmembrane region" description="Helical" evidence="17">
    <location>
        <begin position="32"/>
        <end position="50"/>
    </location>
</feature>
<feature type="transmembrane region" description="Helical" evidence="17">
    <location>
        <begin position="220"/>
        <end position="242"/>
    </location>
</feature>
<dbReference type="Proteomes" id="UP000433788">
    <property type="component" value="Unassembled WGS sequence"/>
</dbReference>
<evidence type="ECO:0000256" key="11">
    <source>
        <dbReference type="ARBA" id="ARBA00022967"/>
    </source>
</evidence>
<evidence type="ECO:0000256" key="13">
    <source>
        <dbReference type="ARBA" id="ARBA00023027"/>
    </source>
</evidence>
<evidence type="ECO:0000256" key="8">
    <source>
        <dbReference type="ARBA" id="ARBA00022519"/>
    </source>
</evidence>
<reference evidence="19 20" key="1">
    <citation type="submission" date="2019-11" db="EMBL/GenBank/DDBJ databases">
        <authorList>
            <person name="Zhang X.Y."/>
        </authorList>
    </citation>
    <scope>NUCLEOTIDE SEQUENCE [LARGE SCALE GENOMIC DNA]</scope>
    <source>
        <strain evidence="19 20">C176</strain>
    </source>
</reference>
<dbReference type="InterPro" id="IPR012136">
    <property type="entry name" value="NADH_DH_b"/>
</dbReference>
<sequence>MSWFVQLSYLLAAVLFIFGLKAMSSPRTARKGIIWAGFGMVLATLVTFLHPDIHGVSNYILIVIGIAVAGVLAWWSGRRVAMTEMPQMVALYNGMGGGAAAAIAAVEMLRALRMLPDDLQARAASLAEESGLSVAAAEAALRAEGAASGSIAAALGADVTVLAILGALIGTVAFSGSLIAWAKLDGRMQRNSLVPAQQIVNVVVFALAVIFGIMTFFTDSVAIVVIFFALGLLFGVFVAVPIGGADMPVIISLFNALTGLAVAFEGYAIGNPAMIIAGTVVGAAGTLLTQLMAKAMNRSIANVLFAGFGTTVQASSEGPEGEMQDVSAEDAGIMMAFADKVVIVPGYGMAVAQAQHKIWELVELLQGRGVDVKFAIHPVAGRMPGHMNVLLAEAGVPYDMIFDMEEINEEFATTDVAVVIGANDVVNPAAKNDPSSPIFGMPILDVDAAENVLVIKRGKGTGFSGVENALFFSENTRMVFGDGQKVAGAMVQAVKGL</sequence>
<evidence type="ECO:0000256" key="7">
    <source>
        <dbReference type="ARBA" id="ARBA00022475"/>
    </source>
</evidence>
<evidence type="ECO:0000256" key="4">
    <source>
        <dbReference type="ARBA" id="ARBA00011870"/>
    </source>
</evidence>
<dbReference type="GO" id="GO:0005886">
    <property type="term" value="C:plasma membrane"/>
    <property type="evidence" value="ECO:0007669"/>
    <property type="project" value="UniProtKB-SubCell"/>
</dbReference>
<accession>A0A6N7QRN5</accession>
<keyword evidence="13 16" id="KW-0520">NAD</keyword>
<evidence type="ECO:0000256" key="10">
    <source>
        <dbReference type="ARBA" id="ARBA00022857"/>
    </source>
</evidence>
<evidence type="ECO:0000256" key="5">
    <source>
        <dbReference type="ARBA" id="ARBA00012943"/>
    </source>
</evidence>
<organism evidence="19 20">
    <name type="scientific">Spiribacter salilacus</name>
    <dbReference type="NCBI Taxonomy" id="2664894"/>
    <lineage>
        <taxon>Bacteria</taxon>
        <taxon>Pseudomonadati</taxon>
        <taxon>Pseudomonadota</taxon>
        <taxon>Gammaproteobacteria</taxon>
        <taxon>Chromatiales</taxon>
        <taxon>Ectothiorhodospiraceae</taxon>
        <taxon>Spiribacter</taxon>
    </lineage>
</organism>
<keyword evidence="9 17" id="KW-0812">Transmembrane</keyword>
<dbReference type="Pfam" id="PF02233">
    <property type="entry name" value="PNTB"/>
    <property type="match status" value="1"/>
</dbReference>
<feature type="transmembrane region" description="Helical" evidence="17">
    <location>
        <begin position="56"/>
        <end position="77"/>
    </location>
</feature>
<evidence type="ECO:0000313" key="20">
    <source>
        <dbReference type="Proteomes" id="UP000433788"/>
    </source>
</evidence>
<evidence type="ECO:0000256" key="9">
    <source>
        <dbReference type="ARBA" id="ARBA00022692"/>
    </source>
</evidence>
<dbReference type="EC" id="7.1.1.1" evidence="5 16"/>
<dbReference type="AlphaFoldDB" id="A0A6N7QRN5"/>
<feature type="transmembrane region" description="Helical" evidence="17">
    <location>
        <begin position="249"/>
        <end position="269"/>
    </location>
</feature>
<dbReference type="PANTHER" id="PTHR44758">
    <property type="entry name" value="NAD(P) TRANSHYDROGENASE SUBUNIT BETA"/>
    <property type="match status" value="1"/>
</dbReference>
<evidence type="ECO:0000256" key="15">
    <source>
        <dbReference type="ARBA" id="ARBA00048202"/>
    </source>
</evidence>
<keyword evidence="14 16" id="KW-0472">Membrane</keyword>
<keyword evidence="7 16" id="KW-1003">Cell membrane</keyword>
<dbReference type="GO" id="GO:0008750">
    <property type="term" value="F:proton-translocating NAD(P)+ transhydrogenase activity"/>
    <property type="evidence" value="ECO:0007669"/>
    <property type="project" value="UniProtKB-EC"/>
</dbReference>
<evidence type="ECO:0000256" key="12">
    <source>
        <dbReference type="ARBA" id="ARBA00022989"/>
    </source>
</evidence>
<keyword evidence="20" id="KW-1185">Reference proteome</keyword>
<feature type="transmembrane region" description="Helical" evidence="17">
    <location>
        <begin position="89"/>
        <end position="109"/>
    </location>
</feature>
<keyword evidence="11 16" id="KW-1278">Translocase</keyword>
<comment type="catalytic activity">
    <reaction evidence="15 16">
        <text>NAD(+) + NADPH + H(+)(in) = NADH + NADP(+) + H(+)(out)</text>
        <dbReference type="Rhea" id="RHEA:47992"/>
        <dbReference type="ChEBI" id="CHEBI:15378"/>
        <dbReference type="ChEBI" id="CHEBI:57540"/>
        <dbReference type="ChEBI" id="CHEBI:57783"/>
        <dbReference type="ChEBI" id="CHEBI:57945"/>
        <dbReference type="ChEBI" id="CHEBI:58349"/>
        <dbReference type="EC" id="7.1.1.1"/>
    </reaction>
</comment>
<evidence type="ECO:0000259" key="18">
    <source>
        <dbReference type="Pfam" id="PF02233"/>
    </source>
</evidence>